<organism evidence="2 3">
    <name type="scientific">Bradyrhizobium iriomotense</name>
    <dbReference type="NCBI Taxonomy" id="441950"/>
    <lineage>
        <taxon>Bacteria</taxon>
        <taxon>Pseudomonadati</taxon>
        <taxon>Pseudomonadota</taxon>
        <taxon>Alphaproteobacteria</taxon>
        <taxon>Hyphomicrobiales</taxon>
        <taxon>Nitrobacteraceae</taxon>
        <taxon>Bradyrhizobium</taxon>
    </lineage>
</organism>
<name>A0ABQ6B4F6_9BRAD</name>
<comment type="caution">
    <text evidence="2">The sequence shown here is derived from an EMBL/GenBank/DDBJ whole genome shotgun (WGS) entry which is preliminary data.</text>
</comment>
<keyword evidence="3" id="KW-1185">Reference proteome</keyword>
<dbReference type="EMBL" id="BSOW01000020">
    <property type="protein sequence ID" value="GLR88706.1"/>
    <property type="molecule type" value="Genomic_DNA"/>
</dbReference>
<dbReference type="Proteomes" id="UP001156905">
    <property type="component" value="Unassembled WGS sequence"/>
</dbReference>
<feature type="transmembrane region" description="Helical" evidence="1">
    <location>
        <begin position="6"/>
        <end position="25"/>
    </location>
</feature>
<reference evidence="3" key="1">
    <citation type="journal article" date="2019" name="Int. J. Syst. Evol. Microbiol.">
        <title>The Global Catalogue of Microorganisms (GCM) 10K type strain sequencing project: providing services to taxonomists for standard genome sequencing and annotation.</title>
        <authorList>
            <consortium name="The Broad Institute Genomics Platform"/>
            <consortium name="The Broad Institute Genome Sequencing Center for Infectious Disease"/>
            <person name="Wu L."/>
            <person name="Ma J."/>
        </authorList>
    </citation>
    <scope>NUCLEOTIDE SEQUENCE [LARGE SCALE GENOMIC DNA]</scope>
    <source>
        <strain evidence="3">NBRC 102520</strain>
    </source>
</reference>
<keyword evidence="1" id="KW-1133">Transmembrane helix</keyword>
<proteinExistence type="predicted"/>
<evidence type="ECO:0000256" key="1">
    <source>
        <dbReference type="SAM" id="Phobius"/>
    </source>
</evidence>
<protein>
    <recommendedName>
        <fullName evidence="4">Secreted protein</fullName>
    </recommendedName>
</protein>
<evidence type="ECO:0000313" key="2">
    <source>
        <dbReference type="EMBL" id="GLR88706.1"/>
    </source>
</evidence>
<accession>A0ABQ6B4F6</accession>
<gene>
    <name evidence="2" type="ORF">GCM10007857_54190</name>
</gene>
<evidence type="ECO:0008006" key="4">
    <source>
        <dbReference type="Google" id="ProtNLM"/>
    </source>
</evidence>
<sequence length="87" mass="9002">MGVGVAVGVGVGVGVCACAGAAMIINESVKATATTLAARRTKPGRRVRLIPKGCDRQRMTTQFPKQMATRKYATRIAAPATICAEPA</sequence>
<keyword evidence="1" id="KW-0472">Membrane</keyword>
<evidence type="ECO:0000313" key="3">
    <source>
        <dbReference type="Proteomes" id="UP001156905"/>
    </source>
</evidence>
<keyword evidence="1" id="KW-0812">Transmembrane</keyword>